<dbReference type="InterPro" id="IPR050767">
    <property type="entry name" value="Sel1_AlgK"/>
</dbReference>
<dbReference type="OrthoDB" id="27934at2759"/>
<dbReference type="Gene3D" id="1.25.40.10">
    <property type="entry name" value="Tetratricopeptide repeat domain"/>
    <property type="match status" value="2"/>
</dbReference>
<dbReference type="Proteomes" id="UP000076858">
    <property type="component" value="Unassembled WGS sequence"/>
</dbReference>
<dbReference type="GO" id="GO:0036503">
    <property type="term" value="P:ERAD pathway"/>
    <property type="evidence" value="ECO:0007669"/>
    <property type="project" value="TreeGrafter"/>
</dbReference>
<organism evidence="2 3">
    <name type="scientific">Daphnia magna</name>
    <dbReference type="NCBI Taxonomy" id="35525"/>
    <lineage>
        <taxon>Eukaryota</taxon>
        <taxon>Metazoa</taxon>
        <taxon>Ecdysozoa</taxon>
        <taxon>Arthropoda</taxon>
        <taxon>Crustacea</taxon>
        <taxon>Branchiopoda</taxon>
        <taxon>Diplostraca</taxon>
        <taxon>Cladocera</taxon>
        <taxon>Anomopoda</taxon>
        <taxon>Daphniidae</taxon>
        <taxon>Daphnia</taxon>
    </lineage>
</organism>
<evidence type="ECO:0000313" key="2">
    <source>
        <dbReference type="EMBL" id="KZS18114.1"/>
    </source>
</evidence>
<dbReference type="InterPro" id="IPR006597">
    <property type="entry name" value="Sel1-like"/>
</dbReference>
<dbReference type="EMBL" id="LRGB01000568">
    <property type="protein sequence ID" value="KZS18114.1"/>
    <property type="molecule type" value="Genomic_DNA"/>
</dbReference>
<dbReference type="AlphaFoldDB" id="A0A0P5Z7N7"/>
<dbReference type="PANTHER" id="PTHR11102">
    <property type="entry name" value="SEL-1-LIKE PROTEIN"/>
    <property type="match status" value="1"/>
</dbReference>
<evidence type="ECO:0000256" key="1">
    <source>
        <dbReference type="ARBA" id="ARBA00038101"/>
    </source>
</evidence>
<dbReference type="SMART" id="SM00671">
    <property type="entry name" value="SEL1"/>
    <property type="match status" value="10"/>
</dbReference>
<dbReference type="InterPro" id="IPR011990">
    <property type="entry name" value="TPR-like_helical_dom_sf"/>
</dbReference>
<dbReference type="STRING" id="35525.A0A0P5Z7N7"/>
<proteinExistence type="inferred from homology"/>
<keyword evidence="3" id="KW-1185">Reference proteome</keyword>
<name>A0A0P5Z7N7_9CRUS</name>
<gene>
    <name evidence="2" type="ORF">APZ42_016086</name>
</gene>
<reference evidence="2 3" key="1">
    <citation type="submission" date="2016-03" db="EMBL/GenBank/DDBJ databases">
        <title>EvidentialGene: Evidence-directed Construction of Genes on Genomes.</title>
        <authorList>
            <person name="Gilbert D.G."/>
            <person name="Choi J.-H."/>
            <person name="Mockaitis K."/>
            <person name="Colbourne J."/>
            <person name="Pfrender M."/>
        </authorList>
    </citation>
    <scope>NUCLEOTIDE SEQUENCE [LARGE SCALE GENOMIC DNA]</scope>
    <source>
        <strain evidence="2 3">Xinb3</strain>
        <tissue evidence="2">Complete organism</tissue>
    </source>
</reference>
<comment type="similarity">
    <text evidence="1">Belongs to the sel-1 family.</text>
</comment>
<dbReference type="SUPFAM" id="SSF81901">
    <property type="entry name" value="HCP-like"/>
    <property type="match status" value="3"/>
</dbReference>
<evidence type="ECO:0000313" key="3">
    <source>
        <dbReference type="Proteomes" id="UP000076858"/>
    </source>
</evidence>
<dbReference type="GO" id="GO:0005789">
    <property type="term" value="C:endoplasmic reticulum membrane"/>
    <property type="evidence" value="ECO:0007669"/>
    <property type="project" value="TreeGrafter"/>
</dbReference>
<protein>
    <submittedName>
        <fullName evidence="2">Uncharacterized protein</fullName>
    </submittedName>
</protein>
<dbReference type="Pfam" id="PF08238">
    <property type="entry name" value="Sel1"/>
    <property type="match status" value="10"/>
</dbReference>
<dbReference type="PANTHER" id="PTHR11102:SF147">
    <property type="entry name" value="SEL1L ADAPTOR SUBUNIT OF ERAD E3 UBIQUITIN LIGASE"/>
    <property type="match status" value="1"/>
</dbReference>
<accession>A0A0P5Z7N7</accession>
<sequence>MWLKFWVIALSIGSLVIAEDEIKKAVDETGSDIEAAEEEIQDESETTIDKVETFSADINFNSWSELYDYLKEIEEATSETTEDAVEPAVQLQLMTDGDALTLDGENNEEGEPVIVHGTISDVIHEVPAPDLSQSKVIIGDEEDTQKSAKSKIITTKADWTFIQHTLKTLDEKEMAIKSKLEDEVSDEELTEDEKKGKEIFEKGKQITTLTRANRKLAHNMFVEAAELGYIPAKERVAWSQLLGSNSLEELPIARKTFEELAELGKPDSQMAMGFLYATGLGGLEPNGAKALLYYTFGAIGGSSWAQMALAYRYWSGIGVTPSCEKALDFYRRVANGVADELTLSGGTAVHRLRLHDEAENPGQSSGVLDSDLISYYQLQAEKGDVKAQLGLGQLHYQGGRGVEQDHQRALNYFLRAADAGDAHAMAFLGKMYLEGSEAVPQDNATAFQYFKAAADRNNPVGQAGLGLMYLHGRHVEKDVNKAFQYFNSAADRGWVDGHLQLGNMYLAGLGVRRDYKLAIKYFNLASQAGNTLAIYQLAKMHAAGTGMIRSCHTAVELFKNVVERGKWADKLMEAYADYRDGHVNEALIKYMLLSDLGYEVSQSNTAFILDRKETDLFNVNETMVRALQYLGRAAAQGYAPARVRLGDYYYYGWGTDVDFASAAVHYRIASDQLHSAQAMFNLGYMHEQGLGMKQDIHLAKRFYDMAAEASTDAKVPVALALAKLSVLFGLRYMTENDWQELTLSLDPATYLGPDWDLYLITTLLGLLVLVVYLRRPQP</sequence>
<comment type="caution">
    <text evidence="2">The sequence shown here is derived from an EMBL/GenBank/DDBJ whole genome shotgun (WGS) entry which is preliminary data.</text>
</comment>